<comment type="caution">
    <text evidence="3">The sequence shown here is derived from an EMBL/GenBank/DDBJ whole genome shotgun (WGS) entry which is preliminary data.</text>
</comment>
<evidence type="ECO:0000259" key="2">
    <source>
        <dbReference type="Pfam" id="PF01423"/>
    </source>
</evidence>
<reference evidence="4" key="1">
    <citation type="submission" date="2019-02" db="EMBL/GenBank/DDBJ databases">
        <title>FDA dAtabase for Regulatory Grade micrObial Sequences (FDA-ARGOS): Supporting development and validation of Infectious Disease Dx tests.</title>
        <authorList>
            <person name="Duncan R."/>
            <person name="Fisher C."/>
            <person name="Tallon L."/>
            <person name="Sadzewicz L."/>
            <person name="Sengamalay N."/>
            <person name="Ott S."/>
            <person name="Godinez A."/>
            <person name="Nagaraj S."/>
            <person name="Vavikolanu K."/>
            <person name="Nadendla S."/>
            <person name="Aluvathingal J."/>
            <person name="Sichtig H."/>
        </authorList>
    </citation>
    <scope>NUCLEOTIDE SEQUENCE [LARGE SCALE GENOMIC DNA]</scope>
    <source>
        <strain evidence="4">FDAARGOS_361</strain>
    </source>
</reference>
<dbReference type="Pfam" id="PF01423">
    <property type="entry name" value="LSM"/>
    <property type="match status" value="1"/>
</dbReference>
<dbReference type="AlphaFoldDB" id="A0A504XWM9"/>
<dbReference type="InterPro" id="IPR010920">
    <property type="entry name" value="LSM_dom_sf"/>
</dbReference>
<feature type="region of interest" description="Disordered" evidence="1">
    <location>
        <begin position="247"/>
        <end position="271"/>
    </location>
</feature>
<feature type="domain" description="Sm" evidence="2">
    <location>
        <begin position="106"/>
        <end position="139"/>
    </location>
</feature>
<gene>
    <name evidence="3" type="ORF">CGC21_3835</name>
</gene>
<dbReference type="VEuPathDB" id="TriTrypDB:LDHU3_17.0620"/>
<dbReference type="SUPFAM" id="SSF50182">
    <property type="entry name" value="Sm-like ribonucleoproteins"/>
    <property type="match status" value="1"/>
</dbReference>
<dbReference type="VEuPathDB" id="TriTrypDB:LdBPK_170350.1"/>
<dbReference type="VEuPathDB" id="TriTrypDB:LdCL_170009000"/>
<dbReference type="InterPro" id="IPR001163">
    <property type="entry name" value="Sm_dom_euk/arc"/>
</dbReference>
<feature type="compositionally biased region" description="Low complexity" evidence="1">
    <location>
        <begin position="32"/>
        <end position="44"/>
    </location>
</feature>
<evidence type="ECO:0000313" key="4">
    <source>
        <dbReference type="Proteomes" id="UP000318447"/>
    </source>
</evidence>
<feature type="compositionally biased region" description="Basic residues" evidence="1">
    <location>
        <begin position="1"/>
        <end position="11"/>
    </location>
</feature>
<sequence>MPSAHRHRRPKTASVTVPDKSKKHVRGIADESSTGTNARGAAAATGGGSASVDSEKRSKGVPAPAAVLMRALGLAVEASDGTGDKGECNSALLTSSLSCDPSRSMEVEVETRQGYVYTGKLVHIDDHYNVMLNEALVRRARSFDVERAILREKSQQEARLIASSLQGMVTEDADVMQSTSELMPRPRYIGATYIRSNSIFLMRFVDAAGGTGTTAVSAASSNSALGQLKSDFSMMAASIKAHLQREKMRNRAARRKRLEAKKSAGGGGGGR</sequence>
<protein>
    <submittedName>
        <fullName evidence="3">LSM domain family protein</fullName>
    </submittedName>
</protein>
<feature type="region of interest" description="Disordered" evidence="1">
    <location>
        <begin position="1"/>
        <end position="58"/>
    </location>
</feature>
<dbReference type="EMBL" id="RHLC01000030">
    <property type="protein sequence ID" value="TPP51668.1"/>
    <property type="molecule type" value="Genomic_DNA"/>
</dbReference>
<accession>A0A504XWM9</accession>
<organism evidence="3 4">
    <name type="scientific">Leishmania donovani</name>
    <dbReference type="NCBI Taxonomy" id="5661"/>
    <lineage>
        <taxon>Eukaryota</taxon>
        <taxon>Discoba</taxon>
        <taxon>Euglenozoa</taxon>
        <taxon>Kinetoplastea</taxon>
        <taxon>Metakinetoplastina</taxon>
        <taxon>Trypanosomatida</taxon>
        <taxon>Trypanosomatidae</taxon>
        <taxon>Leishmaniinae</taxon>
        <taxon>Leishmania</taxon>
    </lineage>
</organism>
<dbReference type="Gene3D" id="2.30.30.100">
    <property type="match status" value="1"/>
</dbReference>
<evidence type="ECO:0000256" key="1">
    <source>
        <dbReference type="SAM" id="MobiDB-lite"/>
    </source>
</evidence>
<feature type="compositionally biased region" description="Basic residues" evidence="1">
    <location>
        <begin position="250"/>
        <end position="259"/>
    </location>
</feature>
<evidence type="ECO:0000313" key="3">
    <source>
        <dbReference type="EMBL" id="TPP51668.1"/>
    </source>
</evidence>
<name>A0A504XWM9_LEIDO</name>
<proteinExistence type="predicted"/>
<dbReference type="Proteomes" id="UP000318447">
    <property type="component" value="Unassembled WGS sequence"/>
</dbReference>